<organism evidence="7 8">
    <name type="scientific">Pararge aegeria aegeria</name>
    <dbReference type="NCBI Taxonomy" id="348720"/>
    <lineage>
        <taxon>Eukaryota</taxon>
        <taxon>Metazoa</taxon>
        <taxon>Ecdysozoa</taxon>
        <taxon>Arthropoda</taxon>
        <taxon>Hexapoda</taxon>
        <taxon>Insecta</taxon>
        <taxon>Pterygota</taxon>
        <taxon>Neoptera</taxon>
        <taxon>Endopterygota</taxon>
        <taxon>Lepidoptera</taxon>
        <taxon>Glossata</taxon>
        <taxon>Ditrysia</taxon>
        <taxon>Papilionoidea</taxon>
        <taxon>Nymphalidae</taxon>
        <taxon>Satyrinae</taxon>
        <taxon>Satyrini</taxon>
        <taxon>Parargina</taxon>
        <taxon>Pararge</taxon>
    </lineage>
</organism>
<evidence type="ECO:0000259" key="6">
    <source>
        <dbReference type="SMART" id="SM00093"/>
    </source>
</evidence>
<proteinExistence type="inferred from homology"/>
<dbReference type="SUPFAM" id="SSF56574">
    <property type="entry name" value="Serpins"/>
    <property type="match status" value="1"/>
</dbReference>
<dbReference type="PANTHER" id="PTHR11461:SF211">
    <property type="entry name" value="GH10112P-RELATED"/>
    <property type="match status" value="1"/>
</dbReference>
<dbReference type="Pfam" id="PF00079">
    <property type="entry name" value="Serpin"/>
    <property type="match status" value="1"/>
</dbReference>
<accession>A0A8S4SMX0</accession>
<dbReference type="GO" id="GO:0004867">
    <property type="term" value="F:serine-type endopeptidase inhibitor activity"/>
    <property type="evidence" value="ECO:0007669"/>
    <property type="project" value="UniProtKB-KW"/>
</dbReference>
<dbReference type="InterPro" id="IPR000215">
    <property type="entry name" value="Serpin_fam"/>
</dbReference>
<dbReference type="GO" id="GO:0005615">
    <property type="term" value="C:extracellular space"/>
    <property type="evidence" value="ECO:0007669"/>
    <property type="project" value="InterPro"/>
</dbReference>
<keyword evidence="8" id="KW-1185">Reference proteome</keyword>
<evidence type="ECO:0000313" key="8">
    <source>
        <dbReference type="Proteomes" id="UP000838756"/>
    </source>
</evidence>
<evidence type="ECO:0000256" key="5">
    <source>
        <dbReference type="SAM" id="SignalP"/>
    </source>
</evidence>
<keyword evidence="2" id="KW-0646">Protease inhibitor</keyword>
<dbReference type="PROSITE" id="PS00284">
    <property type="entry name" value="SERPIN"/>
    <property type="match status" value="1"/>
</dbReference>
<evidence type="ECO:0000256" key="1">
    <source>
        <dbReference type="ARBA" id="ARBA00009500"/>
    </source>
</evidence>
<keyword evidence="3" id="KW-0722">Serine protease inhibitor</keyword>
<dbReference type="InterPro" id="IPR036186">
    <property type="entry name" value="Serpin_sf"/>
</dbReference>
<dbReference type="InterPro" id="IPR042185">
    <property type="entry name" value="Serpin_sf_2"/>
</dbReference>
<feature type="signal peptide" evidence="5">
    <location>
        <begin position="1"/>
        <end position="18"/>
    </location>
</feature>
<reference evidence="7" key="1">
    <citation type="submission" date="2022-03" db="EMBL/GenBank/DDBJ databases">
        <authorList>
            <person name="Lindestad O."/>
        </authorList>
    </citation>
    <scope>NUCLEOTIDE SEQUENCE</scope>
</reference>
<dbReference type="PANTHER" id="PTHR11461">
    <property type="entry name" value="SERINE PROTEASE INHIBITOR, SERPIN"/>
    <property type="match status" value="1"/>
</dbReference>
<feature type="chain" id="PRO_5035859803" evidence="5">
    <location>
        <begin position="19"/>
        <end position="391"/>
    </location>
</feature>
<evidence type="ECO:0000256" key="2">
    <source>
        <dbReference type="ARBA" id="ARBA00022690"/>
    </source>
</evidence>
<dbReference type="InterPro" id="IPR042178">
    <property type="entry name" value="Serpin_sf_1"/>
</dbReference>
<dbReference type="OrthoDB" id="671595at2759"/>
<dbReference type="EMBL" id="CAKXAJ010026413">
    <property type="protein sequence ID" value="CAH2268024.1"/>
    <property type="molecule type" value="Genomic_DNA"/>
</dbReference>
<dbReference type="Gene3D" id="3.30.497.10">
    <property type="entry name" value="Antithrombin, subunit I, domain 2"/>
    <property type="match status" value="1"/>
</dbReference>
<sequence>MKLLYLICCVSLAVLARAEEKALENVFHDASSKFASKMLYEVAKINTEKSFAISPFSVLTPLALLSIAARDTTRDELWEAIGTNDDNSTKEIFTLVNDRVKSLKGVTVKMASKIYLALNYDVYTDFGVGRWDSFGSELQNIDFDQNVKAAQEVNTWVEKQTNNHIKDIVSADDVDLYTRALLVDVFYFKGQWKDQFEKSLTSEKDFHVNNKDTKKVSMMYRRGNYKFTESSLLKSQVIEIPYKDREASLVVVLPRDIEGIKDVQEILKDPTVLQNTRKQMYEAGVELYLPKFQIETTTDLKDVLQKMNVTKIFSDHLCRLDYLIRVRGNMYIAKALQKASFEVDEGTSAAVDHLDLLSIVGGRPYVFIANRPFIFYVLEGNNIILNGEYYA</sequence>
<comment type="caution">
    <text evidence="7">The sequence shown here is derived from an EMBL/GenBank/DDBJ whole genome shotgun (WGS) entry which is preliminary data.</text>
</comment>
<dbReference type="InterPro" id="IPR023795">
    <property type="entry name" value="Serpin_CS"/>
</dbReference>
<feature type="domain" description="Serpin" evidence="6">
    <location>
        <begin position="36"/>
        <end position="390"/>
    </location>
</feature>
<dbReference type="AlphaFoldDB" id="A0A8S4SMX0"/>
<gene>
    <name evidence="7" type="primary">jg10212</name>
    <name evidence="7" type="ORF">PAEG_LOCUS26478</name>
</gene>
<name>A0A8S4SMX0_9NEOP</name>
<dbReference type="SMART" id="SM00093">
    <property type="entry name" value="SERPIN"/>
    <property type="match status" value="1"/>
</dbReference>
<dbReference type="Proteomes" id="UP000838756">
    <property type="component" value="Unassembled WGS sequence"/>
</dbReference>
<evidence type="ECO:0000256" key="3">
    <source>
        <dbReference type="ARBA" id="ARBA00022900"/>
    </source>
</evidence>
<dbReference type="Gene3D" id="2.30.39.10">
    <property type="entry name" value="Alpha-1-antitrypsin, domain 1"/>
    <property type="match status" value="1"/>
</dbReference>
<evidence type="ECO:0000256" key="4">
    <source>
        <dbReference type="RuleBase" id="RU000411"/>
    </source>
</evidence>
<keyword evidence="5" id="KW-0732">Signal</keyword>
<comment type="similarity">
    <text evidence="1 4">Belongs to the serpin family.</text>
</comment>
<dbReference type="InterPro" id="IPR023796">
    <property type="entry name" value="Serpin_dom"/>
</dbReference>
<protein>
    <submittedName>
        <fullName evidence="7">Jg10212 protein</fullName>
    </submittedName>
</protein>
<evidence type="ECO:0000313" key="7">
    <source>
        <dbReference type="EMBL" id="CAH2268024.1"/>
    </source>
</evidence>